<reference evidence="2" key="2">
    <citation type="submission" date="2016-05" db="EMBL/GenBank/DDBJ databases">
        <title>Comparative analysis highlights variable genome content of wheat rusts and divergence of the mating loci.</title>
        <authorList>
            <person name="Cuomo C.A."/>
            <person name="Bakkeren G."/>
            <person name="Szabo L."/>
            <person name="Khalil H."/>
            <person name="Joly D."/>
            <person name="Goldberg J."/>
            <person name="Young S."/>
            <person name="Zeng Q."/>
            <person name="Fellers J."/>
        </authorList>
    </citation>
    <scope>NUCLEOTIDE SEQUENCE [LARGE SCALE GENOMIC DNA]</scope>
    <source>
        <strain evidence="2">1-1 BBBD Race 1</strain>
    </source>
</reference>
<reference evidence="2" key="1">
    <citation type="submission" date="2009-11" db="EMBL/GenBank/DDBJ databases">
        <authorList>
            <consortium name="The Broad Institute Genome Sequencing Platform"/>
            <person name="Ward D."/>
            <person name="Feldgarden M."/>
            <person name="Earl A."/>
            <person name="Young S.K."/>
            <person name="Zeng Q."/>
            <person name="Koehrsen M."/>
            <person name="Alvarado L."/>
            <person name="Berlin A."/>
            <person name="Bochicchio J."/>
            <person name="Borenstein D."/>
            <person name="Chapman S.B."/>
            <person name="Chen Z."/>
            <person name="Engels R."/>
            <person name="Freedman E."/>
            <person name="Gellesch M."/>
            <person name="Goldberg J."/>
            <person name="Griggs A."/>
            <person name="Gujja S."/>
            <person name="Heilman E."/>
            <person name="Heiman D."/>
            <person name="Hepburn T."/>
            <person name="Howarth C."/>
            <person name="Jen D."/>
            <person name="Larson L."/>
            <person name="Lewis B."/>
            <person name="Mehta T."/>
            <person name="Park D."/>
            <person name="Pearson M."/>
            <person name="Roberts A."/>
            <person name="Saif S."/>
            <person name="Shea T."/>
            <person name="Shenoy N."/>
            <person name="Sisk P."/>
            <person name="Stolte C."/>
            <person name="Sykes S."/>
            <person name="Thomson T."/>
            <person name="Walk T."/>
            <person name="White J."/>
            <person name="Yandava C."/>
            <person name="Izard J."/>
            <person name="Baranova O.V."/>
            <person name="Blanton J.M."/>
            <person name="Tanner A.C."/>
            <person name="Dewhirst F.E."/>
            <person name="Haas B."/>
            <person name="Nusbaum C."/>
            <person name="Birren B."/>
        </authorList>
    </citation>
    <scope>NUCLEOTIDE SEQUENCE [LARGE SCALE GENOMIC DNA]</scope>
    <source>
        <strain evidence="2">1-1 BBBD Race 1</strain>
    </source>
</reference>
<dbReference type="EMBL" id="ADAS02000102">
    <property type="protein sequence ID" value="OAV90378.1"/>
    <property type="molecule type" value="Genomic_DNA"/>
</dbReference>
<reference evidence="3" key="4">
    <citation type="submission" date="2025-05" db="UniProtKB">
        <authorList>
            <consortium name="EnsemblFungi"/>
        </authorList>
    </citation>
    <scope>IDENTIFICATION</scope>
    <source>
        <strain evidence="3">isolate 1-1 / race 1 (BBBD)</strain>
    </source>
</reference>
<gene>
    <name evidence="2" type="ORF">PTTG_28332</name>
</gene>
<keyword evidence="4" id="KW-1185">Reference proteome</keyword>
<dbReference type="Proteomes" id="UP000005240">
    <property type="component" value="Unassembled WGS sequence"/>
</dbReference>
<name>A0A180GD52_PUCT1</name>
<reference evidence="3 4" key="3">
    <citation type="journal article" date="2017" name="G3 (Bethesda)">
        <title>Comparative analysis highlights variable genome content of wheat rusts and divergence of the mating loci.</title>
        <authorList>
            <person name="Cuomo C.A."/>
            <person name="Bakkeren G."/>
            <person name="Khalil H.B."/>
            <person name="Panwar V."/>
            <person name="Joly D."/>
            <person name="Linning R."/>
            <person name="Sakthikumar S."/>
            <person name="Song X."/>
            <person name="Adiconis X."/>
            <person name="Fan L."/>
            <person name="Goldberg J.M."/>
            <person name="Levin J.Z."/>
            <person name="Young S."/>
            <person name="Zeng Q."/>
            <person name="Anikster Y."/>
            <person name="Bruce M."/>
            <person name="Wang M."/>
            <person name="Yin C."/>
            <person name="McCallum B."/>
            <person name="Szabo L.J."/>
            <person name="Hulbert S."/>
            <person name="Chen X."/>
            <person name="Fellers J.P."/>
        </authorList>
    </citation>
    <scope>NUCLEOTIDE SEQUENCE</scope>
    <source>
        <strain evidence="3">isolate 1-1 / race 1 (BBBD)</strain>
        <strain evidence="4">Isolate 1-1 / race 1 (BBBD)</strain>
    </source>
</reference>
<evidence type="ECO:0000313" key="4">
    <source>
        <dbReference type="Proteomes" id="UP000005240"/>
    </source>
</evidence>
<dbReference type="VEuPathDB" id="FungiDB:PTTG_28332"/>
<accession>A0A180GD52</accession>
<organism evidence="2">
    <name type="scientific">Puccinia triticina (isolate 1-1 / race 1 (BBBD))</name>
    <name type="common">Brown leaf rust fungus</name>
    <dbReference type="NCBI Taxonomy" id="630390"/>
    <lineage>
        <taxon>Eukaryota</taxon>
        <taxon>Fungi</taxon>
        <taxon>Dikarya</taxon>
        <taxon>Basidiomycota</taxon>
        <taxon>Pucciniomycotina</taxon>
        <taxon>Pucciniomycetes</taxon>
        <taxon>Pucciniales</taxon>
        <taxon>Pucciniaceae</taxon>
        <taxon>Puccinia</taxon>
    </lineage>
</organism>
<evidence type="ECO:0000313" key="3">
    <source>
        <dbReference type="EnsemblFungi" id="PTTG_28332-t43_1-p1"/>
    </source>
</evidence>
<feature type="region of interest" description="Disordered" evidence="1">
    <location>
        <begin position="1"/>
        <end position="25"/>
    </location>
</feature>
<proteinExistence type="predicted"/>
<evidence type="ECO:0000256" key="1">
    <source>
        <dbReference type="SAM" id="MobiDB-lite"/>
    </source>
</evidence>
<dbReference type="AlphaFoldDB" id="A0A180GD52"/>
<dbReference type="EnsemblFungi" id="PTTG_28332-t43_1">
    <property type="protein sequence ID" value="PTTG_28332-t43_1-p1"/>
    <property type="gene ID" value="PTTG_28332"/>
</dbReference>
<sequence length="142" mass="15490">MAGTRSAPAQLGDSPSAAPLAPATITSSSDNRDYIKCPTFNGKNFLIRQRKVKSYLAVKTCFSASKSPLPEEATAEVGQEYIKAAQILGGHVSDDIYNHVITNENTRDAFEIWKELKNRGVHVSLILAARHGWFQISCTLPA</sequence>
<dbReference type="OrthoDB" id="8047701at2759"/>
<evidence type="ECO:0000313" key="2">
    <source>
        <dbReference type="EMBL" id="OAV90378.1"/>
    </source>
</evidence>
<protein>
    <submittedName>
        <fullName evidence="2 3">Uncharacterized protein</fullName>
    </submittedName>
</protein>